<dbReference type="Gene3D" id="2.40.170.20">
    <property type="entry name" value="TonB-dependent receptor, beta-barrel domain"/>
    <property type="match status" value="1"/>
</dbReference>
<dbReference type="InterPro" id="IPR000531">
    <property type="entry name" value="Beta-barrel_TonB"/>
</dbReference>
<comment type="similarity">
    <text evidence="8 9">Belongs to the TonB-dependent receptor family.</text>
</comment>
<evidence type="ECO:0000256" key="1">
    <source>
        <dbReference type="ARBA" id="ARBA00004571"/>
    </source>
</evidence>
<evidence type="ECO:0000256" key="8">
    <source>
        <dbReference type="PROSITE-ProRule" id="PRU01360"/>
    </source>
</evidence>
<dbReference type="RefSeq" id="WP_160726753.1">
    <property type="nucleotide sequence ID" value="NZ_WTYC01000001.1"/>
</dbReference>
<evidence type="ECO:0000256" key="10">
    <source>
        <dbReference type="SAM" id="SignalP"/>
    </source>
</evidence>
<organism evidence="13 14">
    <name type="scientific">Qipengyuania vulgaris</name>
    <dbReference type="NCBI Taxonomy" id="291985"/>
    <lineage>
        <taxon>Bacteria</taxon>
        <taxon>Pseudomonadati</taxon>
        <taxon>Pseudomonadota</taxon>
        <taxon>Alphaproteobacteria</taxon>
        <taxon>Sphingomonadales</taxon>
        <taxon>Erythrobacteraceae</taxon>
        <taxon>Qipengyuania</taxon>
    </lineage>
</organism>
<keyword evidence="5 9" id="KW-0798">TonB box</keyword>
<dbReference type="PROSITE" id="PS52016">
    <property type="entry name" value="TONB_DEPENDENT_REC_3"/>
    <property type="match status" value="1"/>
</dbReference>
<dbReference type="PANTHER" id="PTHR47234">
    <property type="match status" value="1"/>
</dbReference>
<keyword evidence="7 8" id="KW-0998">Cell outer membrane</keyword>
<sequence length="1025" mass="108049">MSYKFNKAALLTGTIMAGAMVVSPAYAQVDEQVNEPALEPGAADAEIAPIIVTGSRIARRNVETAAPVAVVQDEEFELSGTVNVENVINTLPQVIPGTTSFSNNPGNGAATLNLRGLGAARTLVLVNDRRWMFYDTAQIVDLNTIPSFLLDSVDVVTGGASAVYGSDALAGVVNFRLRDIEGVELGGQYSITERGDGARYEVHGAIGTSFDDGRGNATVFAEYFNRSSIFQSDRGFSNFALGGESFGAPLQQFGSGTVPEGRINASATTTVRPALDLNGDGDTSDAGEAAVTAPLAQGLLVDNGVFFTPGTLGDGNGYTYNYAPANYLQLPQERYLIGGYADYDIGGGHTMYTEVAFVNNRVAQELAATPVTGTYNVNIDAVSPFLDQAAIDELNILDQREAAAAAQRQAFNDSLGYCGPGGMVPEDGTPCFGALPGAELGVVSTGINRRVIETGSRNSLDERNAFRVLGGMRGPINDYLSYDAYYMYARTRNANVQAGNISRSAFQAALDGSAPAINIFGLNTLTPAQVDQISIQAQNGDISTLENVVGTVSGTFGDFAIGTAEPVGFALGGEYRRVASQFLPDTALASGDVIGFNAGSPTEGAYDVKEVFGELNIPIEFGSARLELTGAARYSDYSLEAVGGTWTYAGGVQFSPIPDITLRGQYQRAVRAPNVGELFGGQAIGFPGATDPCGSADFLAANPGAGDLCVQNGVPAGNLGTGDVVQPNAQIPALFGGNPDLQEETSTSWTAGVVLQPSFFPGFTLTADYFDIKVEDFISIAGGSLAGLLNLCFGEVQDLNSPVCEPFVGTRNGDGTITVDNPPLVAGVNVAEYSVSGVDLQATYSTVLPFSLLTGTGEQDLNLSFLGTWTESNSFRPVADLERTIVCDGRFGVECGDPTASFKWTARASFIDGPLTTSVRWRHLSGVEDDDDTVNYNDFNGVERIPAYDLVDLTFSFMASESTTFTIGVNNLFDTLPQTPTFNGIIVSSDNNGTLLGDNQEQANTYPSTFDVLGRDFFASINFKF</sequence>
<evidence type="ECO:0000256" key="9">
    <source>
        <dbReference type="RuleBase" id="RU003357"/>
    </source>
</evidence>
<evidence type="ECO:0000256" key="3">
    <source>
        <dbReference type="ARBA" id="ARBA00022452"/>
    </source>
</evidence>
<evidence type="ECO:0000256" key="2">
    <source>
        <dbReference type="ARBA" id="ARBA00022448"/>
    </source>
</evidence>
<feature type="signal peptide" evidence="10">
    <location>
        <begin position="1"/>
        <end position="27"/>
    </location>
</feature>
<evidence type="ECO:0000313" key="13">
    <source>
        <dbReference type="EMBL" id="MXO47164.1"/>
    </source>
</evidence>
<evidence type="ECO:0000259" key="11">
    <source>
        <dbReference type="Pfam" id="PF00593"/>
    </source>
</evidence>
<protein>
    <submittedName>
        <fullName evidence="13">TonB-dependent receptor</fullName>
    </submittedName>
</protein>
<evidence type="ECO:0000256" key="4">
    <source>
        <dbReference type="ARBA" id="ARBA00022692"/>
    </source>
</evidence>
<dbReference type="Pfam" id="PF07715">
    <property type="entry name" value="Plug"/>
    <property type="match status" value="1"/>
</dbReference>
<dbReference type="InterPro" id="IPR037066">
    <property type="entry name" value="Plug_dom_sf"/>
</dbReference>
<keyword evidence="2 8" id="KW-0813">Transport</keyword>
<dbReference type="Proteomes" id="UP000448199">
    <property type="component" value="Unassembled WGS sequence"/>
</dbReference>
<dbReference type="SUPFAM" id="SSF56935">
    <property type="entry name" value="Porins"/>
    <property type="match status" value="1"/>
</dbReference>
<evidence type="ECO:0000256" key="6">
    <source>
        <dbReference type="ARBA" id="ARBA00023136"/>
    </source>
</evidence>
<feature type="domain" description="TonB-dependent receptor-like beta-barrel" evidence="11">
    <location>
        <begin position="480"/>
        <end position="972"/>
    </location>
</feature>
<dbReference type="PANTHER" id="PTHR47234:SF2">
    <property type="entry name" value="TONB-DEPENDENT RECEPTOR"/>
    <property type="match status" value="1"/>
</dbReference>
<keyword evidence="13" id="KW-0675">Receptor</keyword>
<keyword evidence="4 8" id="KW-0812">Transmembrane</keyword>
<accession>A0A844XP16</accession>
<comment type="subcellular location">
    <subcellularLocation>
        <location evidence="1 8">Cell outer membrane</location>
        <topology evidence="1 8">Multi-pass membrane protein</topology>
    </subcellularLocation>
</comment>
<evidence type="ECO:0000256" key="5">
    <source>
        <dbReference type="ARBA" id="ARBA00023077"/>
    </source>
</evidence>
<dbReference type="OrthoDB" id="7394476at2"/>
<evidence type="ECO:0000313" key="14">
    <source>
        <dbReference type="Proteomes" id="UP000448199"/>
    </source>
</evidence>
<dbReference type="InterPro" id="IPR039426">
    <property type="entry name" value="TonB-dep_rcpt-like"/>
</dbReference>
<dbReference type="Gene3D" id="2.170.130.10">
    <property type="entry name" value="TonB-dependent receptor, plug domain"/>
    <property type="match status" value="1"/>
</dbReference>
<gene>
    <name evidence="13" type="ORF">GRI69_02655</name>
</gene>
<dbReference type="Pfam" id="PF00593">
    <property type="entry name" value="TonB_dep_Rec_b-barrel"/>
    <property type="match status" value="1"/>
</dbReference>
<dbReference type="AlphaFoldDB" id="A0A844XP16"/>
<keyword evidence="3 8" id="KW-1134">Transmembrane beta strand</keyword>
<keyword evidence="6 8" id="KW-0472">Membrane</keyword>
<dbReference type="GO" id="GO:0009279">
    <property type="term" value="C:cell outer membrane"/>
    <property type="evidence" value="ECO:0007669"/>
    <property type="project" value="UniProtKB-SubCell"/>
</dbReference>
<keyword evidence="10" id="KW-0732">Signal</keyword>
<dbReference type="EMBL" id="WTYC01000001">
    <property type="protein sequence ID" value="MXO47164.1"/>
    <property type="molecule type" value="Genomic_DNA"/>
</dbReference>
<evidence type="ECO:0000259" key="12">
    <source>
        <dbReference type="Pfam" id="PF07715"/>
    </source>
</evidence>
<proteinExistence type="inferred from homology"/>
<feature type="chain" id="PRO_5032654287" evidence="10">
    <location>
        <begin position="28"/>
        <end position="1025"/>
    </location>
</feature>
<name>A0A844XP16_9SPHN</name>
<reference evidence="13 14" key="1">
    <citation type="submission" date="2019-12" db="EMBL/GenBank/DDBJ databases">
        <title>Genomic-based taxomic classification of the family Erythrobacteraceae.</title>
        <authorList>
            <person name="Xu L."/>
        </authorList>
    </citation>
    <scope>NUCLEOTIDE SEQUENCE [LARGE SCALE GENOMIC DNA]</scope>
    <source>
        <strain evidence="13 14">DSM 17792</strain>
    </source>
</reference>
<dbReference type="InterPro" id="IPR012910">
    <property type="entry name" value="Plug_dom"/>
</dbReference>
<feature type="domain" description="TonB-dependent receptor plug" evidence="12">
    <location>
        <begin position="62"/>
        <end position="172"/>
    </location>
</feature>
<dbReference type="InterPro" id="IPR036942">
    <property type="entry name" value="Beta-barrel_TonB_sf"/>
</dbReference>
<keyword evidence="14" id="KW-1185">Reference proteome</keyword>
<evidence type="ECO:0000256" key="7">
    <source>
        <dbReference type="ARBA" id="ARBA00023237"/>
    </source>
</evidence>
<comment type="caution">
    <text evidence="13">The sequence shown here is derived from an EMBL/GenBank/DDBJ whole genome shotgun (WGS) entry which is preliminary data.</text>
</comment>